<dbReference type="OrthoDB" id="337762at2"/>
<keyword evidence="1" id="KW-0812">Transmembrane</keyword>
<dbReference type="InterPro" id="IPR031329">
    <property type="entry name" value="NEUT/ALK_ceramidase_N"/>
</dbReference>
<dbReference type="RefSeq" id="WP_048640144.1">
    <property type="nucleotide sequence ID" value="NZ_CP012040.1"/>
</dbReference>
<dbReference type="PATRIC" id="fig|320787.5.peg.155"/>
<evidence type="ECO:0000259" key="2">
    <source>
        <dbReference type="Pfam" id="PF04734"/>
    </source>
</evidence>
<sequence>MTLKAGNSENGQAHRFVLLGFMAGIMLSGLIFGHKVIAQQSGLKAGMVQSEITPSEAGYPHYRGPSTGTHDPLYAKAVVFQQEGEKVALVVGDLLWVERDLSVRVRMRIEKETGIPFQNIIIAGTHSHTSPAYHPNIRELTGTLRPPFDTQLDTGKADVYPKELEDGIVNAVVKAYEQREEVVLEVFGEEVNDLAFNRRFIMKDGKLITNPGRRNPSIREPEGPTDPELAVVMLQRKKDKHPIGTVSNFSLHADTFGGTAFSADYPGFLANNLQRHFHKDFVSLFAAGACGNINHIDVTGTKEEVKSSSEIGKILSSAILQKPNKFQKVNETELKAIAEVIYVPIQHFTPEELEWANTETGAPRLYEETAFLERRRRLKIRSLERIRRTEAVPPAIGDQPWRIPLEVQVFQISEDLAIVGLPGEVFVDLGLAIKENSPYKNTIVVELTHSHIAYVPTKEAFTRGGYETINSRLAPGGGELLADTAIALLQEIHEQQ</sequence>
<dbReference type="KEGG" id="camu:CA2015_0141"/>
<dbReference type="STRING" id="320787.CA2015_0141"/>
<feature type="domain" description="Neutral/alkaline non-lysosomal ceramidase N-terminal" evidence="2">
    <location>
        <begin position="57"/>
        <end position="291"/>
    </location>
</feature>
<keyword evidence="1" id="KW-1133">Transmembrane helix</keyword>
<keyword evidence="4" id="KW-1185">Reference proteome</keyword>
<dbReference type="Pfam" id="PF04734">
    <property type="entry name" value="Ceramidase_alk"/>
    <property type="match status" value="1"/>
</dbReference>
<proteinExistence type="predicted"/>
<keyword evidence="1" id="KW-0472">Membrane</keyword>
<evidence type="ECO:0000256" key="1">
    <source>
        <dbReference type="SAM" id="Phobius"/>
    </source>
</evidence>
<evidence type="ECO:0000313" key="3">
    <source>
        <dbReference type="EMBL" id="AKP49623.1"/>
    </source>
</evidence>
<name>A0A0H4PA54_9BACT</name>
<dbReference type="EMBL" id="CP012040">
    <property type="protein sequence ID" value="AKP49623.1"/>
    <property type="molecule type" value="Genomic_DNA"/>
</dbReference>
<organism evidence="3 4">
    <name type="scientific">Cyclobacterium amurskyense</name>
    <dbReference type="NCBI Taxonomy" id="320787"/>
    <lineage>
        <taxon>Bacteria</taxon>
        <taxon>Pseudomonadati</taxon>
        <taxon>Bacteroidota</taxon>
        <taxon>Cytophagia</taxon>
        <taxon>Cytophagales</taxon>
        <taxon>Cyclobacteriaceae</taxon>
        <taxon>Cyclobacterium</taxon>
    </lineage>
</organism>
<dbReference type="Proteomes" id="UP000036520">
    <property type="component" value="Chromosome"/>
</dbReference>
<gene>
    <name evidence="3" type="ORF">CA2015_0141</name>
</gene>
<dbReference type="AlphaFoldDB" id="A0A0H4PA54"/>
<feature type="transmembrane region" description="Helical" evidence="1">
    <location>
        <begin position="16"/>
        <end position="37"/>
    </location>
</feature>
<evidence type="ECO:0000313" key="4">
    <source>
        <dbReference type="Proteomes" id="UP000036520"/>
    </source>
</evidence>
<reference evidence="3 4" key="1">
    <citation type="submission" date="2015-07" db="EMBL/GenBank/DDBJ databases">
        <authorList>
            <person name="Kim K.M."/>
        </authorList>
    </citation>
    <scope>NUCLEOTIDE SEQUENCE [LARGE SCALE GENOMIC DNA]</scope>
    <source>
        <strain evidence="3 4">KCTC 12363</strain>
    </source>
</reference>
<accession>A0A0H4PA54</accession>
<protein>
    <recommendedName>
        <fullName evidence="2">Neutral/alkaline non-lysosomal ceramidase N-terminal domain-containing protein</fullName>
    </recommendedName>
</protein>